<sequence length="97" mass="10974">MKLEAQSKSPELSYAWKDMSTHSPTKERGIRFLHSQRNACRGRSHDALLVCLRIAVAHASTLVSGPTRPRADAILYEHSEPRSSAIRGKRNSRLKHR</sequence>
<keyword evidence="3" id="KW-1185">Reference proteome</keyword>
<organism evidence="2 3">
    <name type="scientific">Iphiclides podalirius</name>
    <name type="common">scarce swallowtail</name>
    <dbReference type="NCBI Taxonomy" id="110791"/>
    <lineage>
        <taxon>Eukaryota</taxon>
        <taxon>Metazoa</taxon>
        <taxon>Ecdysozoa</taxon>
        <taxon>Arthropoda</taxon>
        <taxon>Hexapoda</taxon>
        <taxon>Insecta</taxon>
        <taxon>Pterygota</taxon>
        <taxon>Neoptera</taxon>
        <taxon>Endopterygota</taxon>
        <taxon>Lepidoptera</taxon>
        <taxon>Glossata</taxon>
        <taxon>Ditrysia</taxon>
        <taxon>Papilionoidea</taxon>
        <taxon>Papilionidae</taxon>
        <taxon>Papilioninae</taxon>
        <taxon>Iphiclides</taxon>
    </lineage>
</organism>
<protein>
    <submittedName>
        <fullName evidence="2">Uncharacterized protein</fullName>
    </submittedName>
</protein>
<gene>
    <name evidence="2" type="ORF">IPOD504_LOCUS6244</name>
</gene>
<evidence type="ECO:0000313" key="2">
    <source>
        <dbReference type="EMBL" id="CAH2048638.1"/>
    </source>
</evidence>
<proteinExistence type="predicted"/>
<name>A0ABN8I4A1_9NEOP</name>
<feature type="compositionally biased region" description="Basic residues" evidence="1">
    <location>
        <begin position="87"/>
        <end position="97"/>
    </location>
</feature>
<feature type="region of interest" description="Disordered" evidence="1">
    <location>
        <begin position="74"/>
        <end position="97"/>
    </location>
</feature>
<evidence type="ECO:0000256" key="1">
    <source>
        <dbReference type="SAM" id="MobiDB-lite"/>
    </source>
</evidence>
<dbReference type="EMBL" id="OW152830">
    <property type="protein sequence ID" value="CAH2048638.1"/>
    <property type="molecule type" value="Genomic_DNA"/>
</dbReference>
<dbReference type="Proteomes" id="UP000837857">
    <property type="component" value="Chromosome 18"/>
</dbReference>
<feature type="non-terminal residue" evidence="2">
    <location>
        <position position="1"/>
    </location>
</feature>
<feature type="compositionally biased region" description="Polar residues" evidence="1">
    <location>
        <begin position="1"/>
        <end position="10"/>
    </location>
</feature>
<evidence type="ECO:0000313" key="3">
    <source>
        <dbReference type="Proteomes" id="UP000837857"/>
    </source>
</evidence>
<feature type="region of interest" description="Disordered" evidence="1">
    <location>
        <begin position="1"/>
        <end position="28"/>
    </location>
</feature>
<reference evidence="2" key="1">
    <citation type="submission" date="2022-03" db="EMBL/GenBank/DDBJ databases">
        <authorList>
            <person name="Martin H S."/>
        </authorList>
    </citation>
    <scope>NUCLEOTIDE SEQUENCE</scope>
</reference>
<accession>A0ABN8I4A1</accession>